<reference evidence="2 3" key="1">
    <citation type="submission" date="2024-09" db="EMBL/GenBank/DDBJ databases">
        <title>Chromosome-scale assembly of Riccia fluitans.</title>
        <authorList>
            <person name="Paukszto L."/>
            <person name="Sawicki J."/>
            <person name="Karawczyk K."/>
            <person name="Piernik-Szablinska J."/>
            <person name="Szczecinska M."/>
            <person name="Mazdziarz M."/>
        </authorList>
    </citation>
    <scope>NUCLEOTIDE SEQUENCE [LARGE SCALE GENOMIC DNA]</scope>
    <source>
        <strain evidence="2">Rf_01</strain>
        <tissue evidence="2">Aerial parts of the thallus</tissue>
    </source>
</reference>
<gene>
    <name evidence="2" type="ORF">R1flu_028866</name>
</gene>
<dbReference type="EMBL" id="JBHFFA010000008">
    <property type="protein sequence ID" value="KAL2610293.1"/>
    <property type="molecule type" value="Genomic_DNA"/>
</dbReference>
<feature type="region of interest" description="Disordered" evidence="1">
    <location>
        <begin position="1"/>
        <end position="67"/>
    </location>
</feature>
<dbReference type="Proteomes" id="UP001605036">
    <property type="component" value="Unassembled WGS sequence"/>
</dbReference>
<dbReference type="AlphaFoldDB" id="A0ABD1XNJ5"/>
<feature type="compositionally biased region" description="Polar residues" evidence="1">
    <location>
        <begin position="7"/>
        <end position="16"/>
    </location>
</feature>
<organism evidence="2 3">
    <name type="scientific">Riccia fluitans</name>
    <dbReference type="NCBI Taxonomy" id="41844"/>
    <lineage>
        <taxon>Eukaryota</taxon>
        <taxon>Viridiplantae</taxon>
        <taxon>Streptophyta</taxon>
        <taxon>Embryophyta</taxon>
        <taxon>Marchantiophyta</taxon>
        <taxon>Marchantiopsida</taxon>
        <taxon>Marchantiidae</taxon>
        <taxon>Marchantiales</taxon>
        <taxon>Ricciaceae</taxon>
        <taxon>Riccia</taxon>
    </lineage>
</organism>
<keyword evidence="3" id="KW-1185">Reference proteome</keyword>
<accession>A0ABD1XNJ5</accession>
<proteinExistence type="predicted"/>
<evidence type="ECO:0000256" key="1">
    <source>
        <dbReference type="SAM" id="MobiDB-lite"/>
    </source>
</evidence>
<name>A0ABD1XNJ5_9MARC</name>
<comment type="caution">
    <text evidence="2">The sequence shown here is derived from an EMBL/GenBank/DDBJ whole genome shotgun (WGS) entry which is preliminary data.</text>
</comment>
<sequence length="67" mass="7206">MGEAASNEVSMRSKASSRGGCIGRAWGVQLPGCAWMDNGGGGRRSKPEQREERTEDEPAVERLAERG</sequence>
<evidence type="ECO:0000313" key="2">
    <source>
        <dbReference type="EMBL" id="KAL2610293.1"/>
    </source>
</evidence>
<protein>
    <submittedName>
        <fullName evidence="2">Uncharacterized protein</fullName>
    </submittedName>
</protein>
<evidence type="ECO:0000313" key="3">
    <source>
        <dbReference type="Proteomes" id="UP001605036"/>
    </source>
</evidence>